<keyword evidence="2" id="KW-0547">Nucleotide-binding</keyword>
<dbReference type="PANTHER" id="PTHR30050">
    <property type="entry name" value="CHROMOSOMAL REPLICATION INITIATOR PROTEIN DNAA"/>
    <property type="match status" value="1"/>
</dbReference>
<dbReference type="GO" id="GO:0006260">
    <property type="term" value="P:DNA replication"/>
    <property type="evidence" value="ECO:0007669"/>
    <property type="project" value="TreeGrafter"/>
</dbReference>
<accession>A0AAU7VHK7</accession>
<dbReference type="GO" id="GO:0005524">
    <property type="term" value="F:ATP binding"/>
    <property type="evidence" value="ECO:0007669"/>
    <property type="project" value="UniProtKB-KW"/>
</dbReference>
<proteinExistence type="predicted"/>
<dbReference type="AlphaFoldDB" id="A0AAU7VHK7"/>
<evidence type="ECO:0000259" key="1">
    <source>
        <dbReference type="Pfam" id="PF01695"/>
    </source>
</evidence>
<dbReference type="CDD" id="cd00009">
    <property type="entry name" value="AAA"/>
    <property type="match status" value="1"/>
</dbReference>
<dbReference type="EMBL" id="CP158367">
    <property type="protein sequence ID" value="XBX73674.1"/>
    <property type="molecule type" value="Genomic_DNA"/>
</dbReference>
<dbReference type="InterPro" id="IPR027417">
    <property type="entry name" value="P-loop_NTPase"/>
</dbReference>
<dbReference type="Gene3D" id="3.40.50.300">
    <property type="entry name" value="P-loop containing nucleotide triphosphate hydrolases"/>
    <property type="match status" value="1"/>
</dbReference>
<dbReference type="RefSeq" id="WP_350342436.1">
    <property type="nucleotide sequence ID" value="NZ_CP158367.1"/>
</dbReference>
<reference evidence="2" key="2">
    <citation type="submission" date="2024-06" db="EMBL/GenBank/DDBJ databases">
        <authorList>
            <person name="Petrova K.O."/>
            <person name="Toshchakov S.V."/>
            <person name="Boltjanskaja Y.V."/>
            <person name="Kevbrin V."/>
        </authorList>
    </citation>
    <scope>NUCLEOTIDE SEQUENCE</scope>
    <source>
        <strain evidence="2">Z-910T</strain>
    </source>
</reference>
<dbReference type="Pfam" id="PF01695">
    <property type="entry name" value="IstB_IS21"/>
    <property type="match status" value="1"/>
</dbReference>
<sequence>MEKNPYLELLDNDNYSSKLVAQRKHKKFLENLYKSHPLLEKLDDRIGILQSKIANNLAKKFKGEKVADLDKMRTELSKAINQKQQYLAKYSISTNYKEPNWQCSKCKDSGKIYNEKQVQLCTCNKKNNMILKQKSAGLPPKLVNATFNKADFSLYNKEDRDNALTMYNETKIYLNKLIQNYNDSKTFPHGLYIYGKTGGGKTYLLGCIANHLLQKGISVNYIVYADLLDRIRQTYGKEEGETEGQILRKITTVPVLLLDDLGMEKNTEFSQKHLGQIIDTRYRNLLPTIVTSNFTLTELEERARNDLYGERVIWRCIETSKILELTGNLRSPS</sequence>
<organism evidence="2">
    <name type="scientific">Proteinivorax tanatarense</name>
    <dbReference type="NCBI Taxonomy" id="1260629"/>
    <lineage>
        <taxon>Bacteria</taxon>
        <taxon>Bacillati</taxon>
        <taxon>Bacillota</taxon>
        <taxon>Clostridia</taxon>
        <taxon>Eubacteriales</taxon>
        <taxon>Proteinivoracaceae</taxon>
        <taxon>Proteinivorax</taxon>
    </lineage>
</organism>
<dbReference type="PANTHER" id="PTHR30050:SF4">
    <property type="entry name" value="ATP-BINDING PROTEIN RV3427C IN INSERTION SEQUENCE-RELATED"/>
    <property type="match status" value="1"/>
</dbReference>
<reference evidence="2" key="1">
    <citation type="journal article" date="2013" name="Extremophiles">
        <title>Proteinivorax tanatarense gen. nov., sp. nov., an anaerobic, haloalkaliphilic, proteolytic bacterium isolated from a decaying algal bloom, and proposal of Proteinivoraceae fam. nov.</title>
        <authorList>
            <person name="Kevbrin V."/>
            <person name="Boltyanskaya Y."/>
            <person name="Zhilina T."/>
            <person name="Kolganova T."/>
            <person name="Lavrentjeva E."/>
            <person name="Kuznetsov B."/>
        </authorList>
    </citation>
    <scope>NUCLEOTIDE SEQUENCE</scope>
    <source>
        <strain evidence="2">Z-910T</strain>
    </source>
</reference>
<feature type="domain" description="IstB-like ATP-binding" evidence="1">
    <location>
        <begin position="193"/>
        <end position="328"/>
    </location>
</feature>
<protein>
    <submittedName>
        <fullName evidence="2">ATP-binding protein</fullName>
    </submittedName>
</protein>
<dbReference type="InterPro" id="IPR002611">
    <property type="entry name" value="IstB_ATP-bd"/>
</dbReference>
<gene>
    <name evidence="2" type="ORF">PRVXT_001669</name>
</gene>
<evidence type="ECO:0000313" key="2">
    <source>
        <dbReference type="EMBL" id="XBX73674.1"/>
    </source>
</evidence>
<keyword evidence="2" id="KW-0067">ATP-binding</keyword>
<name>A0AAU7VHK7_9FIRM</name>
<dbReference type="SUPFAM" id="SSF52540">
    <property type="entry name" value="P-loop containing nucleoside triphosphate hydrolases"/>
    <property type="match status" value="1"/>
</dbReference>